<protein>
    <submittedName>
        <fullName evidence="3">Toxin-antitoxin system, toxin component HigA domain-containing protein</fullName>
    </submittedName>
</protein>
<dbReference type="PROSITE" id="PS50943">
    <property type="entry name" value="HTH_CROC1"/>
    <property type="match status" value="1"/>
</dbReference>
<dbReference type="Pfam" id="PF01381">
    <property type="entry name" value="HTH_3"/>
    <property type="match status" value="1"/>
</dbReference>
<name>A0A975GNP4_9BACT</name>
<dbReference type="Gene3D" id="1.10.260.40">
    <property type="entry name" value="lambda repressor-like DNA-binding domains"/>
    <property type="match status" value="1"/>
</dbReference>
<dbReference type="KEGG" id="dmm:dnm_040270"/>
<evidence type="ECO:0000313" key="4">
    <source>
        <dbReference type="Proteomes" id="UP000663722"/>
    </source>
</evidence>
<evidence type="ECO:0000259" key="2">
    <source>
        <dbReference type="PROSITE" id="PS50943"/>
    </source>
</evidence>
<evidence type="ECO:0000313" key="3">
    <source>
        <dbReference type="EMBL" id="QTA87987.1"/>
    </source>
</evidence>
<keyword evidence="1" id="KW-0238">DNA-binding</keyword>
<dbReference type="NCBIfam" id="TIGR02607">
    <property type="entry name" value="antidote_HigA"/>
    <property type="match status" value="1"/>
</dbReference>
<dbReference type="CDD" id="cd00093">
    <property type="entry name" value="HTH_XRE"/>
    <property type="match status" value="1"/>
</dbReference>
<dbReference type="PANTHER" id="PTHR36924:SF1">
    <property type="entry name" value="ANTITOXIN HIGA-1"/>
    <property type="match status" value="1"/>
</dbReference>
<dbReference type="Proteomes" id="UP000663722">
    <property type="component" value="Chromosome"/>
</dbReference>
<reference evidence="3" key="1">
    <citation type="journal article" date="2021" name="Microb. Physiol.">
        <title>Proteogenomic Insights into the Physiology of Marine, Sulfate-Reducing, Filamentous Desulfonema limicola and Desulfonema magnum.</title>
        <authorList>
            <person name="Schnaars V."/>
            <person name="Wohlbrand L."/>
            <person name="Scheve S."/>
            <person name="Hinrichs C."/>
            <person name="Reinhardt R."/>
            <person name="Rabus R."/>
        </authorList>
    </citation>
    <scope>NUCLEOTIDE SEQUENCE</scope>
    <source>
        <strain evidence="3">4be13</strain>
    </source>
</reference>
<evidence type="ECO:0000256" key="1">
    <source>
        <dbReference type="ARBA" id="ARBA00023125"/>
    </source>
</evidence>
<sequence length="96" mass="10828">MRMYNPPHPGEIIRECCVEALGLKIADAAKALGVSPKKLSALLRGKTGISPEMALRLSKVFGRTPEGWLRLQYQYDLWKTEQQTDLTALRRIQAEC</sequence>
<feature type="domain" description="HTH cro/C1-type" evidence="2">
    <location>
        <begin position="13"/>
        <end position="68"/>
    </location>
</feature>
<dbReference type="InterPro" id="IPR001387">
    <property type="entry name" value="Cro/C1-type_HTH"/>
</dbReference>
<organism evidence="3 4">
    <name type="scientific">Desulfonema magnum</name>
    <dbReference type="NCBI Taxonomy" id="45655"/>
    <lineage>
        <taxon>Bacteria</taxon>
        <taxon>Pseudomonadati</taxon>
        <taxon>Thermodesulfobacteriota</taxon>
        <taxon>Desulfobacteria</taxon>
        <taxon>Desulfobacterales</taxon>
        <taxon>Desulfococcaceae</taxon>
        <taxon>Desulfonema</taxon>
    </lineage>
</organism>
<dbReference type="InterPro" id="IPR010982">
    <property type="entry name" value="Lambda_DNA-bd_dom_sf"/>
</dbReference>
<accession>A0A975GNP4</accession>
<dbReference type="AlphaFoldDB" id="A0A975GNP4"/>
<dbReference type="RefSeq" id="WP_207682957.1">
    <property type="nucleotide sequence ID" value="NZ_CP061800.1"/>
</dbReference>
<dbReference type="PANTHER" id="PTHR36924">
    <property type="entry name" value="ANTITOXIN HIGA-1"/>
    <property type="match status" value="1"/>
</dbReference>
<dbReference type="GO" id="GO:0003677">
    <property type="term" value="F:DNA binding"/>
    <property type="evidence" value="ECO:0007669"/>
    <property type="project" value="UniProtKB-KW"/>
</dbReference>
<dbReference type="InterPro" id="IPR013430">
    <property type="entry name" value="Toxin_antidote_HigA"/>
</dbReference>
<dbReference type="SUPFAM" id="SSF47413">
    <property type="entry name" value="lambda repressor-like DNA-binding domains"/>
    <property type="match status" value="1"/>
</dbReference>
<dbReference type="SMART" id="SM00530">
    <property type="entry name" value="HTH_XRE"/>
    <property type="match status" value="1"/>
</dbReference>
<keyword evidence="4" id="KW-1185">Reference proteome</keyword>
<proteinExistence type="predicted"/>
<dbReference type="EMBL" id="CP061800">
    <property type="protein sequence ID" value="QTA87987.1"/>
    <property type="molecule type" value="Genomic_DNA"/>
</dbReference>
<gene>
    <name evidence="3" type="ORF">dnm_040270</name>
</gene>